<dbReference type="Pfam" id="PF11951">
    <property type="entry name" value="Fungal_trans_2"/>
    <property type="match status" value="1"/>
</dbReference>
<keyword evidence="6" id="KW-1185">Reference proteome</keyword>
<dbReference type="PANTHER" id="PTHR37534">
    <property type="entry name" value="TRANSCRIPTIONAL ACTIVATOR PROTEIN UGA3"/>
    <property type="match status" value="1"/>
</dbReference>
<dbReference type="InterPro" id="IPR036864">
    <property type="entry name" value="Zn2-C6_fun-type_DNA-bd_sf"/>
</dbReference>
<gene>
    <name evidence="5" type="ORF">CNYM01_08252</name>
</gene>
<name>A0A135TQU5_9PEZI</name>
<dbReference type="SMART" id="SM00066">
    <property type="entry name" value="GAL4"/>
    <property type="match status" value="1"/>
</dbReference>
<organism evidence="5 6">
    <name type="scientific">Colletotrichum nymphaeae SA-01</name>
    <dbReference type="NCBI Taxonomy" id="1460502"/>
    <lineage>
        <taxon>Eukaryota</taxon>
        <taxon>Fungi</taxon>
        <taxon>Dikarya</taxon>
        <taxon>Ascomycota</taxon>
        <taxon>Pezizomycotina</taxon>
        <taxon>Sordariomycetes</taxon>
        <taxon>Hypocreomycetidae</taxon>
        <taxon>Glomerellales</taxon>
        <taxon>Glomerellaceae</taxon>
        <taxon>Colletotrichum</taxon>
        <taxon>Colletotrichum acutatum species complex</taxon>
    </lineage>
</organism>
<dbReference type="EMBL" id="JEMN01001045">
    <property type="protein sequence ID" value="KXH50563.1"/>
    <property type="molecule type" value="Genomic_DNA"/>
</dbReference>
<keyword evidence="2" id="KW-0539">Nucleus</keyword>
<dbReference type="CDD" id="cd00067">
    <property type="entry name" value="GAL4"/>
    <property type="match status" value="1"/>
</dbReference>
<dbReference type="SUPFAM" id="SSF57701">
    <property type="entry name" value="Zn2/Cys6 DNA-binding domain"/>
    <property type="match status" value="1"/>
</dbReference>
<comment type="caution">
    <text evidence="5">The sequence shown here is derived from an EMBL/GenBank/DDBJ whole genome shotgun (WGS) entry which is preliminary data.</text>
</comment>
<evidence type="ECO:0000259" key="4">
    <source>
        <dbReference type="PROSITE" id="PS50048"/>
    </source>
</evidence>
<dbReference type="PANTHER" id="PTHR37534:SF43">
    <property type="entry name" value="FINGER DOMAIN PROTEIN, PUTATIVE (AFU_ORTHOLOGUE AFUA_1G01850)-RELATED"/>
    <property type="match status" value="1"/>
</dbReference>
<dbReference type="GO" id="GO:0000976">
    <property type="term" value="F:transcription cis-regulatory region binding"/>
    <property type="evidence" value="ECO:0007669"/>
    <property type="project" value="TreeGrafter"/>
</dbReference>
<evidence type="ECO:0000313" key="6">
    <source>
        <dbReference type="Proteomes" id="UP000070054"/>
    </source>
</evidence>
<dbReference type="InterPro" id="IPR021858">
    <property type="entry name" value="Fun_TF"/>
</dbReference>
<dbReference type="Proteomes" id="UP000070054">
    <property type="component" value="Unassembled WGS sequence"/>
</dbReference>
<dbReference type="AlphaFoldDB" id="A0A135TQU5"/>
<accession>A0A135TQU5</accession>
<sequence>MSPRPRNTRAGPIFRVRTGCLTCRGRKKKCDETKPCCRGCQRNGFDCQWPAPATACSRDSALDRAASSSGAARQRAGTAAAARSSRSPEANMAVASVPQPAFPSEELPSISSSQSTSHATNGIQQDDILERLAAHESPGGFAAALNPLCFPSASDVCHDGELLDDNLLTPPRTQPDPEVQVPRQLSFMPGITDSSSMDLLSHYLGVTTVSMANGSTPDNPFCVQLIPLAFSSDLVLQLLLTQSAVHRASKSLCSRDQVADQYYGRSIRLFQRSLSSFIGGQPLEQKLTMGIGALILCFIETAKGDINGAVFDHLMAAQPLLLPSLTLDSQLPKGLKDFLTEYYVYTATLSMISIDARVSDQLFLIGDLIPLARDLVATSYIGSMCGCWLDLLLLIPSIFEFARRLSSHAEDTDWRPSANDFFIFAQLQRQIQDWTPNLAASSDVVVLAGYIYQKAIMLYLYTALYPLPRDDDNDLHNKNNEYEDNSSVKMTQTALSEALASLAQLPPSVQINTSLCWPIAVVGSCVVDQGQRTFLRARLEHTFSAIGLGNIRQTSTLLQHMWEERDGAGAVGGTVDSGPWSICRVMNERQLWISFA</sequence>
<dbReference type="InterPro" id="IPR001138">
    <property type="entry name" value="Zn2Cys6_DnaBD"/>
</dbReference>
<evidence type="ECO:0000256" key="1">
    <source>
        <dbReference type="ARBA" id="ARBA00004123"/>
    </source>
</evidence>
<dbReference type="GO" id="GO:0005634">
    <property type="term" value="C:nucleus"/>
    <property type="evidence" value="ECO:0007669"/>
    <property type="project" value="UniProtKB-SubCell"/>
</dbReference>
<protein>
    <recommendedName>
        <fullName evidence="4">Zn(2)-C6 fungal-type domain-containing protein</fullName>
    </recommendedName>
</protein>
<dbReference type="PROSITE" id="PS50048">
    <property type="entry name" value="ZN2_CY6_FUNGAL_2"/>
    <property type="match status" value="1"/>
</dbReference>
<dbReference type="GO" id="GO:0008270">
    <property type="term" value="F:zinc ion binding"/>
    <property type="evidence" value="ECO:0007669"/>
    <property type="project" value="InterPro"/>
</dbReference>
<evidence type="ECO:0000256" key="2">
    <source>
        <dbReference type="ARBA" id="ARBA00023242"/>
    </source>
</evidence>
<dbReference type="PROSITE" id="PS00463">
    <property type="entry name" value="ZN2_CY6_FUNGAL_1"/>
    <property type="match status" value="1"/>
</dbReference>
<feature type="region of interest" description="Disordered" evidence="3">
    <location>
        <begin position="67"/>
        <end position="121"/>
    </location>
</feature>
<feature type="compositionally biased region" description="Low complexity" evidence="3">
    <location>
        <begin position="67"/>
        <end position="87"/>
    </location>
</feature>
<feature type="compositionally biased region" description="Low complexity" evidence="3">
    <location>
        <begin position="103"/>
        <end position="117"/>
    </location>
</feature>
<evidence type="ECO:0000313" key="5">
    <source>
        <dbReference type="EMBL" id="KXH50563.1"/>
    </source>
</evidence>
<comment type="subcellular location">
    <subcellularLocation>
        <location evidence="1">Nucleus</location>
    </subcellularLocation>
</comment>
<dbReference type="Pfam" id="PF00172">
    <property type="entry name" value="Zn_clus"/>
    <property type="match status" value="1"/>
</dbReference>
<dbReference type="OrthoDB" id="1919336at2759"/>
<dbReference type="GO" id="GO:0045944">
    <property type="term" value="P:positive regulation of transcription by RNA polymerase II"/>
    <property type="evidence" value="ECO:0007669"/>
    <property type="project" value="TreeGrafter"/>
</dbReference>
<reference evidence="5 6" key="1">
    <citation type="submission" date="2014-02" db="EMBL/GenBank/DDBJ databases">
        <title>The genome sequence of Colletotrichum nymphaeae SA-01.</title>
        <authorList>
            <person name="Baroncelli R."/>
            <person name="Thon M.R."/>
        </authorList>
    </citation>
    <scope>NUCLEOTIDE SEQUENCE [LARGE SCALE GENOMIC DNA]</scope>
    <source>
        <strain evidence="5 6">SA-01</strain>
    </source>
</reference>
<proteinExistence type="predicted"/>
<dbReference type="GO" id="GO:0000981">
    <property type="term" value="F:DNA-binding transcription factor activity, RNA polymerase II-specific"/>
    <property type="evidence" value="ECO:0007669"/>
    <property type="project" value="InterPro"/>
</dbReference>
<dbReference type="Gene3D" id="4.10.240.10">
    <property type="entry name" value="Zn(2)-C6 fungal-type DNA-binding domain"/>
    <property type="match status" value="1"/>
</dbReference>
<feature type="domain" description="Zn(2)-C6 fungal-type" evidence="4">
    <location>
        <begin position="19"/>
        <end position="49"/>
    </location>
</feature>
<evidence type="ECO:0000256" key="3">
    <source>
        <dbReference type="SAM" id="MobiDB-lite"/>
    </source>
</evidence>